<evidence type="ECO:0000313" key="2">
    <source>
        <dbReference type="EMBL" id="QIM52737.1"/>
    </source>
</evidence>
<dbReference type="RefSeq" id="WP_166227339.1">
    <property type="nucleotide sequence ID" value="NZ_CP049989.1"/>
</dbReference>
<dbReference type="AlphaFoldDB" id="A0A6G8IHR2"/>
<feature type="region of interest" description="Disordered" evidence="1">
    <location>
        <begin position="1"/>
        <end position="20"/>
    </location>
</feature>
<evidence type="ECO:0000313" key="3">
    <source>
        <dbReference type="Proteomes" id="UP000503162"/>
    </source>
</evidence>
<organism evidence="2 3">
    <name type="scientific">Hydrogenophaga crocea</name>
    <dbReference type="NCBI Taxonomy" id="2716225"/>
    <lineage>
        <taxon>Bacteria</taxon>
        <taxon>Pseudomonadati</taxon>
        <taxon>Pseudomonadota</taxon>
        <taxon>Betaproteobacteria</taxon>
        <taxon>Burkholderiales</taxon>
        <taxon>Comamonadaceae</taxon>
        <taxon>Hydrogenophaga</taxon>
    </lineage>
</organism>
<dbReference type="EMBL" id="CP049989">
    <property type="protein sequence ID" value="QIM52737.1"/>
    <property type="molecule type" value="Genomic_DNA"/>
</dbReference>
<protein>
    <submittedName>
        <fullName evidence="2">Uncharacterized protein</fullName>
    </submittedName>
</protein>
<proteinExistence type="predicted"/>
<sequence>MSTEQTKTIPDDFPRQGSLGGVSGVQTKLLARKIDGRFLAGPTEAEFYARFDNCADLVVQLTEYIRRKLASMPGTSVEDLLPRVRQAVELKSWDVSRAEMDWIFTKIARELGAESP</sequence>
<gene>
    <name evidence="2" type="ORF">G9Q37_11560</name>
</gene>
<keyword evidence="3" id="KW-1185">Reference proteome</keyword>
<dbReference type="Proteomes" id="UP000503162">
    <property type="component" value="Chromosome"/>
</dbReference>
<evidence type="ECO:0000256" key="1">
    <source>
        <dbReference type="SAM" id="MobiDB-lite"/>
    </source>
</evidence>
<accession>A0A6G8IHR2</accession>
<reference evidence="2 3" key="1">
    <citation type="submission" date="2020-03" db="EMBL/GenBank/DDBJ databases">
        <title>Hydrogenophaga sp. nov. isolated from cyanobacterial mat.</title>
        <authorList>
            <person name="Thorat V."/>
            <person name="Kirdat K."/>
            <person name="Tiwarekar B."/>
            <person name="Costa E.D."/>
            <person name="Yadav A."/>
        </authorList>
    </citation>
    <scope>NUCLEOTIDE SEQUENCE [LARGE SCALE GENOMIC DNA]</scope>
    <source>
        <strain evidence="2 3">BA0156</strain>
    </source>
</reference>
<name>A0A6G8IHR2_9BURK</name>
<dbReference type="KEGG" id="hcz:G9Q37_11560"/>